<dbReference type="InterPro" id="IPR013785">
    <property type="entry name" value="Aldolase_TIM"/>
</dbReference>
<evidence type="ECO:0000256" key="4">
    <source>
        <dbReference type="ARBA" id="ARBA00022630"/>
    </source>
</evidence>
<gene>
    <name evidence="17" type="ORF">SAMN05877753_101533</name>
</gene>
<dbReference type="InterPro" id="IPR008259">
    <property type="entry name" value="FMN_hydac_DH_AS"/>
</dbReference>
<evidence type="ECO:0000313" key="18">
    <source>
        <dbReference type="Proteomes" id="UP000219546"/>
    </source>
</evidence>
<feature type="domain" description="FMN hydroxy acid dehydrogenase" evidence="16">
    <location>
        <begin position="11"/>
        <end position="379"/>
    </location>
</feature>
<dbReference type="Gene3D" id="3.20.20.70">
    <property type="entry name" value="Aldolase class I"/>
    <property type="match status" value="1"/>
</dbReference>
<evidence type="ECO:0000256" key="10">
    <source>
        <dbReference type="ARBA" id="ARBA00050549"/>
    </source>
</evidence>
<comment type="catalytic activity">
    <reaction evidence="9">
        <text>(S)-lactate + O2 = pyruvate + H2O2</text>
        <dbReference type="Rhea" id="RHEA:55868"/>
        <dbReference type="ChEBI" id="CHEBI:15361"/>
        <dbReference type="ChEBI" id="CHEBI:15379"/>
        <dbReference type="ChEBI" id="CHEBI:16240"/>
        <dbReference type="ChEBI" id="CHEBI:16651"/>
    </reaction>
    <physiologicalReaction direction="left-to-right" evidence="9">
        <dbReference type="Rhea" id="RHEA:55869"/>
    </physiologicalReaction>
</comment>
<comment type="catalytic activity">
    <reaction evidence="1">
        <text>a (2S)-2-hydroxycarboxylate + O2 = a 2-oxocarboxylate + H2O2</text>
        <dbReference type="Rhea" id="RHEA:16789"/>
        <dbReference type="ChEBI" id="CHEBI:15379"/>
        <dbReference type="ChEBI" id="CHEBI:16240"/>
        <dbReference type="ChEBI" id="CHEBI:35179"/>
        <dbReference type="ChEBI" id="CHEBI:58123"/>
        <dbReference type="EC" id="1.1.3.15"/>
    </reaction>
</comment>
<dbReference type="InterPro" id="IPR000262">
    <property type="entry name" value="FMN-dep_DH"/>
</dbReference>
<keyword evidence="18" id="KW-1185">Reference proteome</keyword>
<dbReference type="PANTHER" id="PTHR10578:SF143">
    <property type="entry name" value="FMN-DEPENDENT ALPHA-HYDROXY ACID DEHYDROGENASE PB1A11.03"/>
    <property type="match status" value="1"/>
</dbReference>
<evidence type="ECO:0000256" key="15">
    <source>
        <dbReference type="PIRSR" id="PIRSR000138-2"/>
    </source>
</evidence>
<keyword evidence="4 15" id="KW-0285">Flavoprotein</keyword>
<dbReference type="RefSeq" id="WP_097157031.1">
    <property type="nucleotide sequence ID" value="NZ_JBEPMQ010000003.1"/>
</dbReference>
<feature type="binding site" evidence="15">
    <location>
        <position position="169"/>
    </location>
    <ligand>
        <name>FMN</name>
        <dbReference type="ChEBI" id="CHEBI:58210"/>
    </ligand>
</feature>
<feature type="active site" description="Proton acceptor" evidence="14">
    <location>
        <position position="275"/>
    </location>
</feature>
<accession>A0A285CIN3</accession>
<evidence type="ECO:0000256" key="2">
    <source>
        <dbReference type="ARBA" id="ARBA00001917"/>
    </source>
</evidence>
<dbReference type="Proteomes" id="UP000219546">
    <property type="component" value="Unassembled WGS sequence"/>
</dbReference>
<reference evidence="17 18" key="1">
    <citation type="submission" date="2017-08" db="EMBL/GenBank/DDBJ databases">
        <authorList>
            <person name="de Groot N.N."/>
        </authorList>
    </citation>
    <scope>NUCLEOTIDE SEQUENCE [LARGE SCALE GENOMIC DNA]</scope>
    <source>
        <strain evidence="17 18">JC228</strain>
    </source>
</reference>
<dbReference type="Pfam" id="PF01070">
    <property type="entry name" value="FMN_dh"/>
    <property type="match status" value="1"/>
</dbReference>
<evidence type="ECO:0000256" key="6">
    <source>
        <dbReference type="ARBA" id="ARBA00023002"/>
    </source>
</evidence>
<comment type="cofactor">
    <cofactor evidence="2">
        <name>FMN</name>
        <dbReference type="ChEBI" id="CHEBI:58210"/>
    </cofactor>
</comment>
<organism evidence="17 18">
    <name type="scientific">Bacillus oleivorans</name>
    <dbReference type="NCBI Taxonomy" id="1448271"/>
    <lineage>
        <taxon>Bacteria</taxon>
        <taxon>Bacillati</taxon>
        <taxon>Bacillota</taxon>
        <taxon>Bacilli</taxon>
        <taxon>Bacillales</taxon>
        <taxon>Bacillaceae</taxon>
        <taxon>Bacillus</taxon>
    </lineage>
</organism>
<evidence type="ECO:0000256" key="14">
    <source>
        <dbReference type="PIRSR" id="PIRSR000138-1"/>
    </source>
</evidence>
<dbReference type="PANTHER" id="PTHR10578">
    <property type="entry name" value="S -2-HYDROXY-ACID OXIDASE-RELATED"/>
    <property type="match status" value="1"/>
</dbReference>
<protein>
    <recommendedName>
        <fullName evidence="8">L-lactate oxidase</fullName>
        <ecNumber evidence="3">1.1.3.15</ecNumber>
    </recommendedName>
    <alternativeName>
        <fullName evidence="13">(S)-2-hydroxy-acid oxidase</fullName>
    </alternativeName>
</protein>
<feature type="binding site" evidence="15">
    <location>
        <begin position="90"/>
        <end position="92"/>
    </location>
    <ligand>
        <name>FMN</name>
        <dbReference type="ChEBI" id="CHEBI:58210"/>
    </ligand>
</feature>
<feature type="binding site" evidence="15">
    <location>
        <begin position="306"/>
        <end position="310"/>
    </location>
    <ligand>
        <name>FMN</name>
        <dbReference type="ChEBI" id="CHEBI:58210"/>
    </ligand>
</feature>
<evidence type="ECO:0000259" key="16">
    <source>
        <dbReference type="PROSITE" id="PS51349"/>
    </source>
</evidence>
<feature type="binding site" evidence="15">
    <location>
        <position position="278"/>
    </location>
    <ligand>
        <name>glyoxylate</name>
        <dbReference type="ChEBI" id="CHEBI:36655"/>
    </ligand>
</feature>
<evidence type="ECO:0000256" key="1">
    <source>
        <dbReference type="ARBA" id="ARBA00000616"/>
    </source>
</evidence>
<feature type="binding site" evidence="15">
    <location>
        <position position="37"/>
    </location>
    <ligand>
        <name>glyoxylate</name>
        <dbReference type="ChEBI" id="CHEBI:36655"/>
    </ligand>
</feature>
<keyword evidence="5 15" id="KW-0288">FMN</keyword>
<comment type="catalytic activity">
    <reaction evidence="10">
        <text>mandelate + O2 = phenylglyoxylate + H2O2</text>
        <dbReference type="Rhea" id="RHEA:68968"/>
        <dbReference type="ChEBI" id="CHEBI:15379"/>
        <dbReference type="ChEBI" id="CHEBI:16240"/>
        <dbReference type="ChEBI" id="CHEBI:25147"/>
        <dbReference type="ChEBI" id="CHEBI:36656"/>
    </reaction>
</comment>
<feature type="binding site" evidence="15">
    <location>
        <begin position="329"/>
        <end position="330"/>
    </location>
    <ligand>
        <name>FMN</name>
        <dbReference type="ChEBI" id="CHEBI:58210"/>
    </ligand>
</feature>
<dbReference type="PROSITE" id="PS00557">
    <property type="entry name" value="FMN_HYDROXY_ACID_DH_1"/>
    <property type="match status" value="1"/>
</dbReference>
<dbReference type="GO" id="GO:0010181">
    <property type="term" value="F:FMN binding"/>
    <property type="evidence" value="ECO:0007669"/>
    <property type="project" value="InterPro"/>
</dbReference>
<proteinExistence type="inferred from homology"/>
<evidence type="ECO:0000256" key="5">
    <source>
        <dbReference type="ARBA" id="ARBA00022643"/>
    </source>
</evidence>
<feature type="binding site" evidence="15">
    <location>
        <position position="273"/>
    </location>
    <ligand>
        <name>FMN</name>
        <dbReference type="ChEBI" id="CHEBI:58210"/>
    </ligand>
</feature>
<dbReference type="EMBL" id="OAOP01000001">
    <property type="protein sequence ID" value="SNX67215.1"/>
    <property type="molecule type" value="Genomic_DNA"/>
</dbReference>
<comment type="catalytic activity">
    <reaction evidence="12">
        <text>2-hydroxyoctanoate + O2 = 2-oxooctanoate + H2O2</text>
        <dbReference type="Rhea" id="RHEA:67940"/>
        <dbReference type="ChEBI" id="CHEBI:15379"/>
        <dbReference type="ChEBI" id="CHEBI:16240"/>
        <dbReference type="ChEBI" id="CHEBI:133514"/>
        <dbReference type="ChEBI" id="CHEBI:176689"/>
    </reaction>
</comment>
<dbReference type="SUPFAM" id="SSF51395">
    <property type="entry name" value="FMN-linked oxidoreductases"/>
    <property type="match status" value="1"/>
</dbReference>
<comment type="similarity">
    <text evidence="7">Belongs to the FMN-dependent alpha-hydroxy acid dehydrogenase family.</text>
</comment>
<evidence type="ECO:0000256" key="8">
    <source>
        <dbReference type="ARBA" id="ARBA00029513"/>
    </source>
</evidence>
<evidence type="ECO:0000256" key="3">
    <source>
        <dbReference type="ARBA" id="ARBA00013087"/>
    </source>
</evidence>
<dbReference type="InterPro" id="IPR012133">
    <property type="entry name" value="Alpha-hydoxy_acid_DH_FMN"/>
</dbReference>
<dbReference type="PROSITE" id="PS51349">
    <property type="entry name" value="FMN_HYDROXY_ACID_DH_2"/>
    <property type="match status" value="1"/>
</dbReference>
<dbReference type="FunFam" id="3.20.20.70:FF:000029">
    <property type="entry name" value="L-lactate dehydrogenase"/>
    <property type="match status" value="1"/>
</dbReference>
<feature type="binding site" evidence="15">
    <location>
        <position position="251"/>
    </location>
    <ligand>
        <name>FMN</name>
        <dbReference type="ChEBI" id="CHEBI:58210"/>
    </ligand>
</feature>
<name>A0A285CIN3_9BACI</name>
<evidence type="ECO:0000256" key="9">
    <source>
        <dbReference type="ARBA" id="ARBA00048754"/>
    </source>
</evidence>
<dbReference type="GO" id="GO:0003973">
    <property type="term" value="F:(S)-2-hydroxy-acid oxidase activity"/>
    <property type="evidence" value="ECO:0007669"/>
    <property type="project" value="UniProtKB-EC"/>
</dbReference>
<feature type="binding site" evidence="15">
    <location>
        <position position="178"/>
    </location>
    <ligand>
        <name>glyoxylate</name>
        <dbReference type="ChEBI" id="CHEBI:36655"/>
    </ligand>
</feature>
<dbReference type="AlphaFoldDB" id="A0A285CIN3"/>
<evidence type="ECO:0000256" key="13">
    <source>
        <dbReference type="ARBA" id="ARBA00079803"/>
    </source>
</evidence>
<sequence>MKNGNVSENNQKEVSPISARDWEKLAKEILNKEVFDYIARGSGEEATMKANQEAFNQWKIVPRILRDVSKRDTSISLFGYKMKSPILLAPVGVQIIAHPDGELATARAAAKMRIPLITSSASTFSMEEIAQEMGDSPRWFQLFLSNQDRITKSMVKRAEASGYTAIVVTVDMPVLGFRECDITHGYSPIDEGKGIGNYLSDPAFCKLLEKSPQEDMMAAIKKQGELLENPTLKWEDVRKLRKYTKLPILLKGIVHPDDAKLAIQYKADGIIVSNHGGRQLDHAIASLDALEQVCQVVQGKIPVLFDSGIRRGTDIIKAIALGATAVLIGRPYIYGLVAAGEEGVIKVMKQILKELDISMALAGLSSMAEINKSILVRGS</sequence>
<dbReference type="GO" id="GO:0016853">
    <property type="term" value="F:isomerase activity"/>
    <property type="evidence" value="ECO:0007669"/>
    <property type="project" value="UniProtKB-KW"/>
</dbReference>
<evidence type="ECO:0000256" key="11">
    <source>
        <dbReference type="ARBA" id="ARBA00050773"/>
    </source>
</evidence>
<feature type="binding site" evidence="15">
    <location>
        <position position="275"/>
    </location>
    <ligand>
        <name>glyoxylate</name>
        <dbReference type="ChEBI" id="CHEBI:36655"/>
    </ligand>
</feature>
<dbReference type="InterPro" id="IPR037396">
    <property type="entry name" value="FMN_HAD"/>
</dbReference>
<feature type="binding site" evidence="15">
    <location>
        <position position="119"/>
    </location>
    <ligand>
        <name>FMN</name>
        <dbReference type="ChEBI" id="CHEBI:58210"/>
    </ligand>
</feature>
<comment type="catalytic activity">
    <reaction evidence="11">
        <text>2-hydroxyoctadecanoate + O2 = 2-oxooctadecanoate + H2O2</text>
        <dbReference type="Rhea" id="RHEA:68964"/>
        <dbReference type="ChEBI" id="CHEBI:15379"/>
        <dbReference type="ChEBI" id="CHEBI:16240"/>
        <dbReference type="ChEBI" id="CHEBI:17162"/>
        <dbReference type="ChEBI" id="CHEBI:76724"/>
    </reaction>
</comment>
<dbReference type="OrthoDB" id="9770452at2"/>
<keyword evidence="6" id="KW-0560">Oxidoreductase</keyword>
<feature type="binding site" evidence="15">
    <location>
        <position position="141"/>
    </location>
    <ligand>
        <name>FMN</name>
        <dbReference type="ChEBI" id="CHEBI:58210"/>
    </ligand>
</feature>
<evidence type="ECO:0000256" key="12">
    <source>
        <dbReference type="ARBA" id="ARBA00052949"/>
    </source>
</evidence>
<dbReference type="PIRSF" id="PIRSF000138">
    <property type="entry name" value="Al-hdrx_acd_dh"/>
    <property type="match status" value="1"/>
</dbReference>
<evidence type="ECO:0000313" key="17">
    <source>
        <dbReference type="EMBL" id="SNX67215.1"/>
    </source>
</evidence>
<keyword evidence="17" id="KW-0413">Isomerase</keyword>
<dbReference type="EC" id="1.1.3.15" evidence="3"/>
<evidence type="ECO:0000256" key="7">
    <source>
        <dbReference type="ARBA" id="ARBA00024042"/>
    </source>
</evidence>